<gene>
    <name evidence="2" type="ORF">CIRG_07942</name>
</gene>
<name>A0A0J6YHV1_COCIT</name>
<reference evidence="3" key="1">
    <citation type="journal article" date="2010" name="Genome Res.">
        <title>Population genomic sequencing of Coccidioides fungi reveals recent hybridization and transposon control.</title>
        <authorList>
            <person name="Neafsey D.E."/>
            <person name="Barker B.M."/>
            <person name="Sharpton T.J."/>
            <person name="Stajich J.E."/>
            <person name="Park D.J."/>
            <person name="Whiston E."/>
            <person name="Hung C.-Y."/>
            <person name="McMahan C."/>
            <person name="White J."/>
            <person name="Sykes S."/>
            <person name="Heiman D."/>
            <person name="Young S."/>
            <person name="Zeng Q."/>
            <person name="Abouelleil A."/>
            <person name="Aftuck L."/>
            <person name="Bessette D."/>
            <person name="Brown A."/>
            <person name="FitzGerald M."/>
            <person name="Lui A."/>
            <person name="Macdonald J.P."/>
            <person name="Priest M."/>
            <person name="Orbach M.J."/>
            <person name="Galgiani J.N."/>
            <person name="Kirkland T.N."/>
            <person name="Cole G.T."/>
            <person name="Birren B.W."/>
            <person name="Henn M.R."/>
            <person name="Taylor J.W."/>
            <person name="Rounsley S.D."/>
        </authorList>
    </citation>
    <scope>NUCLEOTIDE SEQUENCE [LARGE SCALE GENOMIC DNA]</scope>
    <source>
        <strain evidence="3">RMSCC 2394</strain>
    </source>
</reference>
<accession>A0A0J6YHV1</accession>
<evidence type="ECO:0000313" key="3">
    <source>
        <dbReference type="Proteomes" id="UP000054565"/>
    </source>
</evidence>
<evidence type="ECO:0000256" key="1">
    <source>
        <dbReference type="SAM" id="MobiDB-lite"/>
    </source>
</evidence>
<proteinExistence type="predicted"/>
<protein>
    <submittedName>
        <fullName evidence="2">Uncharacterized protein</fullName>
    </submittedName>
</protein>
<evidence type="ECO:0000313" key="2">
    <source>
        <dbReference type="EMBL" id="KMP08261.1"/>
    </source>
</evidence>
<dbReference type="AlphaFoldDB" id="A0A0J6YHV1"/>
<sequence>MSYYPPPSGYPGGPPAYPPPQQQQQQQQQYPSYGAPPPQYPTITLPLPNPPPGQYGQPSPARLSSPQLHTEIFSIPTSTPTHQPSHRPPPSPGYGHLPPSTPNSGPAFHGQPGIATVNNNDYVHGNPQRAATSPFRFRRVWPWSSSEI</sequence>
<feature type="compositionally biased region" description="Low complexity" evidence="1">
    <location>
        <begin position="22"/>
        <end position="33"/>
    </location>
</feature>
<feature type="region of interest" description="Disordered" evidence="1">
    <location>
        <begin position="1"/>
        <end position="134"/>
    </location>
</feature>
<feature type="compositionally biased region" description="Pro residues" evidence="1">
    <location>
        <begin position="1"/>
        <end position="21"/>
    </location>
</feature>
<dbReference type="STRING" id="404692.A0A0J6YHV1"/>
<dbReference type="EMBL" id="DS028097">
    <property type="protein sequence ID" value="KMP08261.1"/>
    <property type="molecule type" value="Genomic_DNA"/>
</dbReference>
<organism evidence="2 3">
    <name type="scientific">Coccidioides immitis RMSCC 2394</name>
    <dbReference type="NCBI Taxonomy" id="404692"/>
    <lineage>
        <taxon>Eukaryota</taxon>
        <taxon>Fungi</taxon>
        <taxon>Dikarya</taxon>
        <taxon>Ascomycota</taxon>
        <taxon>Pezizomycotina</taxon>
        <taxon>Eurotiomycetes</taxon>
        <taxon>Eurotiomycetidae</taxon>
        <taxon>Onygenales</taxon>
        <taxon>Onygenaceae</taxon>
        <taxon>Coccidioides</taxon>
    </lineage>
</organism>
<dbReference type="Proteomes" id="UP000054565">
    <property type="component" value="Unassembled WGS sequence"/>
</dbReference>